<dbReference type="OMA" id="TFPDPNF"/>
<organism evidence="2">
    <name type="scientific">Hydra vulgaris</name>
    <name type="common">Hydra</name>
    <name type="synonym">Hydra attenuata</name>
    <dbReference type="NCBI Taxonomy" id="6087"/>
    <lineage>
        <taxon>Eukaryota</taxon>
        <taxon>Metazoa</taxon>
        <taxon>Cnidaria</taxon>
        <taxon>Hydrozoa</taxon>
        <taxon>Hydroidolina</taxon>
        <taxon>Anthoathecata</taxon>
        <taxon>Aplanulata</taxon>
        <taxon>Hydridae</taxon>
        <taxon>Hydra</taxon>
    </lineage>
</organism>
<reference evidence="2" key="1">
    <citation type="journal article" date="2013" name="Genome Biol. Evol.">
        <title>Punctuated emergences of genetic and phenotypic innovations in eumetazoan, bilaterian, euteleostome, and hominidae ancestors.</title>
        <authorList>
            <person name="Wenger Y."/>
            <person name="Galliot B."/>
        </authorList>
    </citation>
    <scope>NUCLEOTIDE SEQUENCE</scope>
    <source>
        <tissue evidence="2">Whole animals</tissue>
    </source>
</reference>
<gene>
    <name evidence="2" type="primary">CDC123</name>
</gene>
<proteinExistence type="evidence at transcript level"/>
<dbReference type="PANTHER" id="PTHR15323:SF6">
    <property type="entry name" value="CELL DIVISION CYCLE PROTEIN 123 HOMOLOG"/>
    <property type="match status" value="1"/>
</dbReference>
<comment type="similarity">
    <text evidence="1">Belongs to the CDC123 family.</text>
</comment>
<accession>T2MHK2</accession>
<keyword evidence="2" id="KW-0132">Cell division</keyword>
<sequence>MSLSRQQCINCIFSNWYNSFKDITFRSKVIRLPPDFIAYLKKDGVVLPNIEETRYVNDLDGYSDSDNEDWGTSDQDHTLAPCFSLIKNKVDKVIDYFGGSVFPKLNWSSPKDAVWITMDGTLKCSSFNDICLLLKSSDFISHDLNDAYSHCIESTLPHSDDAFELVLREWVDLIPSMEFRVFVKERIIIGISQRHSSGYYSYLHTQKDILLQEIIRFFNLKIKSKFLDSNFVFDIVKLENGCYKLLDFNPFGEVTDGLLFSWSELRSLSPQSIDNSKILRLVSELENIQPNPYLSYRLPKDVVDLSCGEDVSKMIDFLNVHSLVAKPGENEELSDDEEEKSKV</sequence>
<dbReference type="GO" id="GO:0005737">
    <property type="term" value="C:cytoplasm"/>
    <property type="evidence" value="ECO:0007669"/>
    <property type="project" value="TreeGrafter"/>
</dbReference>
<keyword evidence="2" id="KW-0131">Cell cycle</keyword>
<dbReference type="PANTHER" id="PTHR15323">
    <property type="entry name" value="D123 PROTEIN"/>
    <property type="match status" value="1"/>
</dbReference>
<dbReference type="Pfam" id="PF07065">
    <property type="entry name" value="D123"/>
    <property type="match status" value="1"/>
</dbReference>
<dbReference type="InterPro" id="IPR009772">
    <property type="entry name" value="CDC123"/>
</dbReference>
<evidence type="ECO:0000313" key="2">
    <source>
        <dbReference type="EMBL" id="CDG71753.1"/>
    </source>
</evidence>
<name>T2MHK2_HYDVU</name>
<dbReference type="GO" id="GO:0051301">
    <property type="term" value="P:cell division"/>
    <property type="evidence" value="ECO:0007669"/>
    <property type="project" value="UniProtKB-KW"/>
</dbReference>
<dbReference type="OrthoDB" id="360540at2759"/>
<protein>
    <submittedName>
        <fullName evidence="2">Cell division cycle protein 123 homolog</fullName>
    </submittedName>
</protein>
<dbReference type="EMBL" id="HAAD01005521">
    <property type="protein sequence ID" value="CDG71753.1"/>
    <property type="molecule type" value="mRNA"/>
</dbReference>
<evidence type="ECO:0000256" key="1">
    <source>
        <dbReference type="ARBA" id="ARBA00011047"/>
    </source>
</evidence>
<dbReference type="AlphaFoldDB" id="T2MHK2"/>